<reference evidence="4 5" key="1">
    <citation type="submission" date="2016-02" db="EMBL/GenBank/DDBJ databases">
        <authorList>
            <consortium name="Pathogen Informatics"/>
        </authorList>
    </citation>
    <scope>NUCLEOTIDE SEQUENCE [LARGE SCALE GENOMIC DNA]</scope>
    <source>
        <strain evidence="1 5">LSS59</strain>
        <strain evidence="2 4">SS975</strain>
    </source>
</reference>
<organism evidence="1 5">
    <name type="scientific">Streptococcus suis</name>
    <dbReference type="NCBI Taxonomy" id="1307"/>
    <lineage>
        <taxon>Bacteria</taxon>
        <taxon>Bacillati</taxon>
        <taxon>Bacillota</taxon>
        <taxon>Bacilli</taxon>
        <taxon>Lactobacillales</taxon>
        <taxon>Streptococcaceae</taxon>
        <taxon>Streptococcus</taxon>
    </lineage>
</organism>
<dbReference type="Proteomes" id="UP000072353">
    <property type="component" value="Unassembled WGS sequence"/>
</dbReference>
<evidence type="ECO:0000313" key="1">
    <source>
        <dbReference type="EMBL" id="CYU96237.1"/>
    </source>
</evidence>
<evidence type="ECO:0000313" key="2">
    <source>
        <dbReference type="EMBL" id="CYX81885.1"/>
    </source>
</evidence>
<dbReference type="Proteomes" id="UP000073200">
    <property type="component" value="Unassembled WGS sequence"/>
</dbReference>
<reference evidence="3 6" key="2">
    <citation type="submission" date="2019-04" db="EMBL/GenBank/DDBJ databases">
        <title>Genome analysis of Streptococcus suis strain WUSS425.</title>
        <authorList>
            <person name="Chen H."/>
            <person name="Gao X."/>
            <person name="Wu Z."/>
        </authorList>
    </citation>
    <scope>NUCLEOTIDE SEQUENCE [LARGE SCALE GENOMIC DNA]</scope>
    <source>
        <strain evidence="3 6">WUSS425</strain>
    </source>
</reference>
<evidence type="ECO:0000313" key="3">
    <source>
        <dbReference type="EMBL" id="TII05780.1"/>
    </source>
</evidence>
<gene>
    <name evidence="1" type="ORF">ERS132421_01191</name>
    <name evidence="2" type="ORF">ERS132521_01906</name>
    <name evidence="3" type="ORF">FAJ34_09905</name>
</gene>
<name>A0A116RR23_STRSU</name>
<dbReference type="EMBL" id="FIHG01000006">
    <property type="protein sequence ID" value="CYU96237.1"/>
    <property type="molecule type" value="Genomic_DNA"/>
</dbReference>
<dbReference type="EMBL" id="SSXP01000017">
    <property type="protein sequence ID" value="TII05780.1"/>
    <property type="molecule type" value="Genomic_DNA"/>
</dbReference>
<proteinExistence type="predicted"/>
<evidence type="ECO:0000313" key="5">
    <source>
        <dbReference type="Proteomes" id="UP000073200"/>
    </source>
</evidence>
<dbReference type="RefSeq" id="WP_024408640.1">
    <property type="nucleotide sequence ID" value="NZ_CEHP01000051.1"/>
</dbReference>
<dbReference type="Proteomes" id="UP000305768">
    <property type="component" value="Unassembled WGS sequence"/>
</dbReference>
<sequence length="85" mass="9401">MSVQVLIQSILQLNQELNQQVQVMTALTHSVNQLKTEIHTNFSSTNVSQRLLSPLDATKQSLETAIPSTQKAKLTLEQLTATLRG</sequence>
<protein>
    <submittedName>
        <fullName evidence="1">Uncharacterized protein</fullName>
    </submittedName>
</protein>
<evidence type="ECO:0000313" key="4">
    <source>
        <dbReference type="Proteomes" id="UP000072353"/>
    </source>
</evidence>
<evidence type="ECO:0000313" key="6">
    <source>
        <dbReference type="Proteomes" id="UP000305768"/>
    </source>
</evidence>
<dbReference type="EMBL" id="FILL01000021">
    <property type="protein sequence ID" value="CYX81885.1"/>
    <property type="molecule type" value="Genomic_DNA"/>
</dbReference>
<dbReference type="AlphaFoldDB" id="A0A116RR23"/>
<accession>A0A116RR23</accession>